<dbReference type="InterPro" id="IPR011330">
    <property type="entry name" value="Glyco_hydro/deAcase_b/a-brl"/>
</dbReference>
<name>A0ABX0XA05_9BACT</name>
<sequence>MIDQLFKILHVGGLASLFRSFHQRRKVTILLFHDPTPAAMESALAYLTARYHIISLDAYLEARRNGTTAELPDYSTVITFDDGHRGNYALLPVFKKYGVPATIFLCSAIVNTQRHFWFLHAEGKLPVQELKLLTNQERLEELADIGFNEEEEYDVRQALSAREIEEMRPFINFQSHTRFHPILTSCRQARVQATLVGAKEKLENDFGLRINALAYPNGDYDAGTIEETKNAGYACGLTVEHGFNDATTDLYRLHRLDVNDTANPHELALKASGAWQYLKAVRQ</sequence>
<dbReference type="PROSITE" id="PS51677">
    <property type="entry name" value="NODB"/>
    <property type="match status" value="1"/>
</dbReference>
<evidence type="ECO:0000259" key="3">
    <source>
        <dbReference type="PROSITE" id="PS51677"/>
    </source>
</evidence>
<evidence type="ECO:0000313" key="5">
    <source>
        <dbReference type="Proteomes" id="UP000770785"/>
    </source>
</evidence>
<organism evidence="4 5">
    <name type="scientific">Neolewinella antarctica</name>
    <dbReference type="NCBI Taxonomy" id="442734"/>
    <lineage>
        <taxon>Bacteria</taxon>
        <taxon>Pseudomonadati</taxon>
        <taxon>Bacteroidota</taxon>
        <taxon>Saprospiria</taxon>
        <taxon>Saprospirales</taxon>
        <taxon>Lewinellaceae</taxon>
        <taxon>Neolewinella</taxon>
    </lineage>
</organism>
<dbReference type="EMBL" id="JAATJH010000002">
    <property type="protein sequence ID" value="NJC25880.1"/>
    <property type="molecule type" value="Genomic_DNA"/>
</dbReference>
<dbReference type="InterPro" id="IPR051398">
    <property type="entry name" value="Polysacch_Deacetylase"/>
</dbReference>
<protein>
    <submittedName>
        <fullName evidence="4">Peptidoglycan/xylan/chitin deacetylase (PgdA/CDA1 family)</fullName>
    </submittedName>
</protein>
<dbReference type="PANTHER" id="PTHR34216">
    <property type="match status" value="1"/>
</dbReference>
<dbReference type="InterPro" id="IPR002509">
    <property type="entry name" value="NODB_dom"/>
</dbReference>
<evidence type="ECO:0000256" key="2">
    <source>
        <dbReference type="ARBA" id="ARBA00022729"/>
    </source>
</evidence>
<dbReference type="Gene3D" id="3.20.20.370">
    <property type="entry name" value="Glycoside hydrolase/deacetylase"/>
    <property type="match status" value="1"/>
</dbReference>
<evidence type="ECO:0000313" key="4">
    <source>
        <dbReference type="EMBL" id="NJC25880.1"/>
    </source>
</evidence>
<proteinExistence type="predicted"/>
<feature type="domain" description="NodB homology" evidence="3">
    <location>
        <begin position="74"/>
        <end position="283"/>
    </location>
</feature>
<comment type="subcellular location">
    <subcellularLocation>
        <location evidence="1">Secreted</location>
    </subcellularLocation>
</comment>
<comment type="caution">
    <text evidence="4">The sequence shown here is derived from an EMBL/GenBank/DDBJ whole genome shotgun (WGS) entry which is preliminary data.</text>
</comment>
<keyword evidence="2" id="KW-0732">Signal</keyword>
<dbReference type="Proteomes" id="UP000770785">
    <property type="component" value="Unassembled WGS sequence"/>
</dbReference>
<gene>
    <name evidence="4" type="ORF">GGR27_001379</name>
</gene>
<dbReference type="Pfam" id="PF01522">
    <property type="entry name" value="Polysacc_deac_1"/>
    <property type="match status" value="1"/>
</dbReference>
<evidence type="ECO:0000256" key="1">
    <source>
        <dbReference type="ARBA" id="ARBA00004613"/>
    </source>
</evidence>
<dbReference type="RefSeq" id="WP_168036649.1">
    <property type="nucleotide sequence ID" value="NZ_JAATJH010000002.1"/>
</dbReference>
<dbReference type="PANTHER" id="PTHR34216:SF3">
    <property type="entry name" value="POLY-BETA-1,6-N-ACETYL-D-GLUCOSAMINE N-DEACETYLASE"/>
    <property type="match status" value="1"/>
</dbReference>
<accession>A0ABX0XA05</accession>
<keyword evidence="5" id="KW-1185">Reference proteome</keyword>
<dbReference type="SUPFAM" id="SSF88713">
    <property type="entry name" value="Glycoside hydrolase/deacetylase"/>
    <property type="match status" value="1"/>
</dbReference>
<dbReference type="CDD" id="cd10918">
    <property type="entry name" value="CE4_NodB_like_5s_6s"/>
    <property type="match status" value="1"/>
</dbReference>
<reference evidence="4 5" key="1">
    <citation type="submission" date="2020-03" db="EMBL/GenBank/DDBJ databases">
        <title>Genomic Encyclopedia of Type Strains, Phase IV (KMG-IV): sequencing the most valuable type-strain genomes for metagenomic binning, comparative biology and taxonomic classification.</title>
        <authorList>
            <person name="Goeker M."/>
        </authorList>
    </citation>
    <scope>NUCLEOTIDE SEQUENCE [LARGE SCALE GENOMIC DNA]</scope>
    <source>
        <strain evidence="4 5">DSM 105096</strain>
    </source>
</reference>